<evidence type="ECO:0000256" key="1">
    <source>
        <dbReference type="SAM" id="MobiDB-lite"/>
    </source>
</evidence>
<dbReference type="Proteomes" id="UP000007881">
    <property type="component" value="Chromosome"/>
</dbReference>
<dbReference type="STRING" id="1142394.PSMK_16550"/>
<evidence type="ECO:0000313" key="3">
    <source>
        <dbReference type="Proteomes" id="UP000007881"/>
    </source>
</evidence>
<feature type="compositionally biased region" description="Low complexity" evidence="1">
    <location>
        <begin position="68"/>
        <end position="79"/>
    </location>
</feature>
<reference evidence="2 3" key="1">
    <citation type="submission" date="2012-02" db="EMBL/GenBank/DDBJ databases">
        <title>Complete genome sequence of Phycisphaera mikurensis NBRC 102666.</title>
        <authorList>
            <person name="Ankai A."/>
            <person name="Hosoyama A."/>
            <person name="Terui Y."/>
            <person name="Sekine M."/>
            <person name="Fukai R."/>
            <person name="Kato Y."/>
            <person name="Nakamura S."/>
            <person name="Yamada-Narita S."/>
            <person name="Kawakoshi A."/>
            <person name="Fukunaga Y."/>
            <person name="Yamazaki S."/>
            <person name="Fujita N."/>
        </authorList>
    </citation>
    <scope>NUCLEOTIDE SEQUENCE [LARGE SCALE GENOMIC DNA]</scope>
    <source>
        <strain evidence="3">NBRC 102666 / KCTC 22515 / FYK2301M01</strain>
    </source>
</reference>
<name>I0IEX6_PHYMF</name>
<protein>
    <submittedName>
        <fullName evidence="2">Uncharacterized protein</fullName>
    </submittedName>
</protein>
<gene>
    <name evidence="2" type="ordered locus">PSMK_16550</name>
</gene>
<dbReference type="AlphaFoldDB" id="I0IEX6"/>
<feature type="compositionally biased region" description="Basic and acidic residues" evidence="1">
    <location>
        <begin position="20"/>
        <end position="33"/>
    </location>
</feature>
<dbReference type="KEGG" id="phm:PSMK_16550"/>
<evidence type="ECO:0000313" key="2">
    <source>
        <dbReference type="EMBL" id="BAM03814.1"/>
    </source>
</evidence>
<dbReference type="HOGENOM" id="CLU_2602984_0_0_0"/>
<dbReference type="EMBL" id="AP012338">
    <property type="protein sequence ID" value="BAM03814.1"/>
    <property type="molecule type" value="Genomic_DNA"/>
</dbReference>
<keyword evidence="3" id="KW-1185">Reference proteome</keyword>
<proteinExistence type="predicted"/>
<feature type="compositionally biased region" description="Low complexity" evidence="1">
    <location>
        <begin position="37"/>
        <end position="46"/>
    </location>
</feature>
<organism evidence="2 3">
    <name type="scientific">Phycisphaera mikurensis (strain NBRC 102666 / KCTC 22515 / FYK2301M01)</name>
    <dbReference type="NCBI Taxonomy" id="1142394"/>
    <lineage>
        <taxon>Bacteria</taxon>
        <taxon>Pseudomonadati</taxon>
        <taxon>Planctomycetota</taxon>
        <taxon>Phycisphaerae</taxon>
        <taxon>Phycisphaerales</taxon>
        <taxon>Phycisphaeraceae</taxon>
        <taxon>Phycisphaera</taxon>
    </lineage>
</organism>
<sequence>MGTTRAYRLEGDPPIAHRARIADRPRVRGDPRMQPDALAGLPPARAAGGGRVGRVQNRRGPVDTAACRGRSTPPGTRTR</sequence>
<accession>I0IEX6</accession>
<feature type="region of interest" description="Disordered" evidence="1">
    <location>
        <begin position="20"/>
        <end position="79"/>
    </location>
</feature>